<dbReference type="EMBL" id="NFKK01000006">
    <property type="protein sequence ID" value="OUP52930.1"/>
    <property type="molecule type" value="Genomic_DNA"/>
</dbReference>
<feature type="domain" description="DUF1468" evidence="2">
    <location>
        <begin position="126"/>
        <end position="254"/>
    </location>
</feature>
<name>A0A1Y4LAK1_9FIRM</name>
<keyword evidence="1" id="KW-1133">Transmembrane helix</keyword>
<organism evidence="3 4">
    <name type="scientific">Butyricicoccus pullicaecorum</name>
    <dbReference type="NCBI Taxonomy" id="501571"/>
    <lineage>
        <taxon>Bacteria</taxon>
        <taxon>Bacillati</taxon>
        <taxon>Bacillota</taxon>
        <taxon>Clostridia</taxon>
        <taxon>Eubacteriales</taxon>
        <taxon>Butyricicoccaceae</taxon>
        <taxon>Butyricicoccus</taxon>
    </lineage>
</organism>
<keyword evidence="1" id="KW-0472">Membrane</keyword>
<evidence type="ECO:0000259" key="2">
    <source>
        <dbReference type="Pfam" id="PF07331"/>
    </source>
</evidence>
<dbReference type="Proteomes" id="UP000195897">
    <property type="component" value="Unassembled WGS sequence"/>
</dbReference>
<gene>
    <name evidence="3" type="ORF">B5F17_06760</name>
</gene>
<feature type="transmembrane region" description="Helical" evidence="1">
    <location>
        <begin position="192"/>
        <end position="219"/>
    </location>
</feature>
<protein>
    <recommendedName>
        <fullName evidence="2">DUF1468 domain-containing protein</fullName>
    </recommendedName>
</protein>
<evidence type="ECO:0000256" key="1">
    <source>
        <dbReference type="SAM" id="Phobius"/>
    </source>
</evidence>
<comment type="caution">
    <text evidence="3">The sequence shown here is derived from an EMBL/GenBank/DDBJ whole genome shotgun (WGS) entry which is preliminary data.</text>
</comment>
<dbReference type="InterPro" id="IPR009936">
    <property type="entry name" value="DUF1468"/>
</dbReference>
<evidence type="ECO:0000313" key="4">
    <source>
        <dbReference type="Proteomes" id="UP000195897"/>
    </source>
</evidence>
<dbReference type="Pfam" id="PF07331">
    <property type="entry name" value="TctB"/>
    <property type="match status" value="1"/>
</dbReference>
<proteinExistence type="predicted"/>
<dbReference type="AlphaFoldDB" id="A0A1Y4LAK1"/>
<accession>A0A1Y4LAK1</accession>
<feature type="transmembrane region" description="Helical" evidence="1">
    <location>
        <begin position="62"/>
        <end position="81"/>
    </location>
</feature>
<feature type="transmembrane region" description="Helical" evidence="1">
    <location>
        <begin position="231"/>
        <end position="261"/>
    </location>
</feature>
<feature type="transmembrane region" description="Helical" evidence="1">
    <location>
        <begin position="122"/>
        <end position="140"/>
    </location>
</feature>
<keyword evidence="1" id="KW-0812">Transmembrane</keyword>
<reference evidence="4" key="1">
    <citation type="submission" date="2017-04" db="EMBL/GenBank/DDBJ databases">
        <title>Function of individual gut microbiota members based on whole genome sequencing of pure cultures obtained from chicken caecum.</title>
        <authorList>
            <person name="Medvecky M."/>
            <person name="Cejkova D."/>
            <person name="Polansky O."/>
            <person name="Karasova D."/>
            <person name="Kubasova T."/>
            <person name="Cizek A."/>
            <person name="Rychlik I."/>
        </authorList>
    </citation>
    <scope>NUCLEOTIDE SEQUENCE [LARGE SCALE GENOMIC DNA]</scope>
    <source>
        <strain evidence="4">An180</strain>
    </source>
</reference>
<evidence type="ECO:0000313" key="3">
    <source>
        <dbReference type="EMBL" id="OUP52930.1"/>
    </source>
</evidence>
<sequence>MCFDPNAVRTHTGKVGIYTERGKNCYTNLPSVTDSVEQIDCIFSVLENWITFPCFLAIRQNLVVSALTAAYVFPLPPLISFRGRYGSFRRVFTAYDKICGFKKHKKIEGGNIVEKRKVNSRILVPIITAIIAIVFIVVGLQDFGFWEGQPTAAFFPIIIAVVLLATSLLCLVQMLRSNEDAPVYNRNELMVILGGGGIIIGCYIIGLIASCLLYLLLWLKVIEKATWKATIIIEVFMAALILGVFVFWMQVQFPVGLFAYLM</sequence>
<feature type="transmembrane region" description="Helical" evidence="1">
    <location>
        <begin position="152"/>
        <end position="172"/>
    </location>
</feature>